<dbReference type="Gene3D" id="1.10.1040.10">
    <property type="entry name" value="N-(1-d-carboxylethyl)-l-norvaline Dehydrogenase, domain 2"/>
    <property type="match status" value="1"/>
</dbReference>
<dbReference type="SUPFAM" id="SSF51735">
    <property type="entry name" value="NAD(P)-binding Rossmann-fold domains"/>
    <property type="match status" value="1"/>
</dbReference>
<dbReference type="InterPro" id="IPR013328">
    <property type="entry name" value="6PGD_dom2"/>
</dbReference>
<dbReference type="AlphaFoldDB" id="A0A366ELU8"/>
<dbReference type="RefSeq" id="WP_170153422.1">
    <property type="nucleotide sequence ID" value="NZ_QNRK01000045.1"/>
</dbReference>
<dbReference type="Gene3D" id="3.40.50.720">
    <property type="entry name" value="NAD(P)-binding Rossmann-like Domain"/>
    <property type="match status" value="1"/>
</dbReference>
<proteinExistence type="predicted"/>
<dbReference type="Proteomes" id="UP000253529">
    <property type="component" value="Unassembled WGS sequence"/>
</dbReference>
<evidence type="ECO:0000313" key="3">
    <source>
        <dbReference type="EMBL" id="RBP03264.1"/>
    </source>
</evidence>
<dbReference type="EMBL" id="QNRK01000045">
    <property type="protein sequence ID" value="RBP03264.1"/>
    <property type="molecule type" value="Genomic_DNA"/>
</dbReference>
<comment type="caution">
    <text evidence="3">The sequence shown here is derived from an EMBL/GenBank/DDBJ whole genome shotgun (WGS) entry which is preliminary data.</text>
</comment>
<evidence type="ECO:0000313" key="4">
    <source>
        <dbReference type="Proteomes" id="UP000253529"/>
    </source>
</evidence>
<dbReference type="GO" id="GO:0050661">
    <property type="term" value="F:NADP binding"/>
    <property type="evidence" value="ECO:0007669"/>
    <property type="project" value="InterPro"/>
</dbReference>
<organism evidence="3 4">
    <name type="scientific">Roseiarcus fermentans</name>
    <dbReference type="NCBI Taxonomy" id="1473586"/>
    <lineage>
        <taxon>Bacteria</taxon>
        <taxon>Pseudomonadati</taxon>
        <taxon>Pseudomonadota</taxon>
        <taxon>Alphaproteobacteria</taxon>
        <taxon>Hyphomicrobiales</taxon>
        <taxon>Roseiarcaceae</taxon>
        <taxon>Roseiarcus</taxon>
    </lineage>
</organism>
<accession>A0A366ELU8</accession>
<dbReference type="GO" id="GO:0051287">
    <property type="term" value="F:NAD binding"/>
    <property type="evidence" value="ECO:0007669"/>
    <property type="project" value="InterPro"/>
</dbReference>
<dbReference type="Pfam" id="PF03446">
    <property type="entry name" value="NAD_binding_2"/>
    <property type="match status" value="1"/>
</dbReference>
<dbReference type="Pfam" id="PF14833">
    <property type="entry name" value="NAD_binding_11"/>
    <property type="match status" value="1"/>
</dbReference>
<feature type="domain" description="6-phosphogluconate dehydrogenase NADP-binding" evidence="1">
    <location>
        <begin position="135"/>
        <end position="293"/>
    </location>
</feature>
<keyword evidence="4" id="KW-1185">Reference proteome</keyword>
<dbReference type="InterPro" id="IPR029154">
    <property type="entry name" value="HIBADH-like_NADP-bd"/>
</dbReference>
<evidence type="ECO:0000259" key="2">
    <source>
        <dbReference type="Pfam" id="PF14833"/>
    </source>
</evidence>
<protein>
    <submittedName>
        <fullName evidence="3">3-hydroxyisobutyrate dehydrogenase-like beta-hydroxyacid dehydrogenase</fullName>
    </submittedName>
</protein>
<sequence length="425" mass="44994">MKLTLELMLFGLAAILRREAKRPDVAAMLRDRRRVVQIKTRDDKVARSFVFAGGAVFSRRGALPTAEVSFVWRDAETAVRRLRSADPEAVANALADQSLTIVGDGDVAGWFGDLARIARRGAKGAKDLSAAKPAVAVIGLGRMGSGIALSLLRAGFPLTVYNRTAEKTRPLVAAGAKAAETPAAAAASAKFVITSLMGDASVLAVVEGPQGLLAGLGRSSVHIGASTISAGATRRLVALHAERGCAYLAAPVVGRPDAAAAGDLMGLVSGDRSVFDASRDVISAYTRQTQYLGEDPATALAAKLAINYTAATLIDLMGQVYAFGEKTGIPLAALHTMFRMLWAQPGMQGYATRIWRRDFEDLGFDVRGGLKDATLILEAAQAAHVRWDFVETTQRKLARALEMGLGEKDWSVVYEVTRAEAGLAA</sequence>
<feature type="domain" description="3-hydroxyisobutyrate dehydrogenase-like NAD-binding" evidence="2">
    <location>
        <begin position="301"/>
        <end position="415"/>
    </location>
</feature>
<dbReference type="SUPFAM" id="SSF48179">
    <property type="entry name" value="6-phosphogluconate dehydrogenase C-terminal domain-like"/>
    <property type="match status" value="1"/>
</dbReference>
<dbReference type="InterPro" id="IPR008927">
    <property type="entry name" value="6-PGluconate_DH-like_C_sf"/>
</dbReference>
<evidence type="ECO:0000259" key="1">
    <source>
        <dbReference type="Pfam" id="PF03446"/>
    </source>
</evidence>
<dbReference type="InterPro" id="IPR036291">
    <property type="entry name" value="NAD(P)-bd_dom_sf"/>
</dbReference>
<dbReference type="InterPro" id="IPR006115">
    <property type="entry name" value="6PGDH_NADP-bd"/>
</dbReference>
<gene>
    <name evidence="3" type="ORF">DFR50_14517</name>
</gene>
<dbReference type="InterPro" id="IPR051265">
    <property type="entry name" value="HIBADH-related_NP60_sf"/>
</dbReference>
<dbReference type="PANTHER" id="PTHR43580">
    <property type="entry name" value="OXIDOREDUCTASE GLYR1-RELATED"/>
    <property type="match status" value="1"/>
</dbReference>
<reference evidence="3 4" key="1">
    <citation type="submission" date="2018-06" db="EMBL/GenBank/DDBJ databases">
        <title>Genomic Encyclopedia of Type Strains, Phase IV (KMG-IV): sequencing the most valuable type-strain genomes for metagenomic binning, comparative biology and taxonomic classification.</title>
        <authorList>
            <person name="Goeker M."/>
        </authorList>
    </citation>
    <scope>NUCLEOTIDE SEQUENCE [LARGE SCALE GENOMIC DNA]</scope>
    <source>
        <strain evidence="3 4">DSM 24875</strain>
    </source>
</reference>
<dbReference type="PANTHER" id="PTHR43580:SF2">
    <property type="entry name" value="CYTOKINE-LIKE NUCLEAR FACTOR N-PAC"/>
    <property type="match status" value="1"/>
</dbReference>
<name>A0A366ELU8_9HYPH</name>